<evidence type="ECO:0000313" key="1">
    <source>
        <dbReference type="EMBL" id="KAA5598120.1"/>
    </source>
</evidence>
<name>A0A5M6HQK9_9HYPH</name>
<reference evidence="1 2" key="1">
    <citation type="submission" date="2019-09" db="EMBL/GenBank/DDBJ databases">
        <title>Draft Whole-Genome sequence of Blastochloris sulfoviridis DSM 729.</title>
        <authorList>
            <person name="Meyer T.E."/>
            <person name="Kyndt J.A."/>
        </authorList>
    </citation>
    <scope>NUCLEOTIDE SEQUENCE [LARGE SCALE GENOMIC DNA]</scope>
    <source>
        <strain evidence="1 2">DSM 729</strain>
    </source>
</reference>
<sequence length="112" mass="12806">MAEPLENFTANDGDFERCSGYSAVAPLIQGIFVEMFSNVPHGSKWWNRRIEDVQCLGNRFCYGWRLLREFERSPKPIKSDNEELEIIEPAQQELAVHGVGAAEALTLKFEYP</sequence>
<organism evidence="1 2">
    <name type="scientific">Blastochloris sulfoviridis</name>
    <dbReference type="NCBI Taxonomy" id="50712"/>
    <lineage>
        <taxon>Bacteria</taxon>
        <taxon>Pseudomonadati</taxon>
        <taxon>Pseudomonadota</taxon>
        <taxon>Alphaproteobacteria</taxon>
        <taxon>Hyphomicrobiales</taxon>
        <taxon>Blastochloridaceae</taxon>
        <taxon>Blastochloris</taxon>
    </lineage>
</organism>
<accession>A0A5M6HQK9</accession>
<protein>
    <submittedName>
        <fullName evidence="1">Uncharacterized protein</fullName>
    </submittedName>
</protein>
<proteinExistence type="predicted"/>
<dbReference type="Proteomes" id="UP000323886">
    <property type="component" value="Unassembled WGS sequence"/>
</dbReference>
<evidence type="ECO:0000313" key="2">
    <source>
        <dbReference type="Proteomes" id="UP000323886"/>
    </source>
</evidence>
<gene>
    <name evidence="1" type="ORF">F1193_14185</name>
</gene>
<comment type="caution">
    <text evidence="1">The sequence shown here is derived from an EMBL/GenBank/DDBJ whole genome shotgun (WGS) entry which is preliminary data.</text>
</comment>
<dbReference type="AlphaFoldDB" id="A0A5M6HQK9"/>
<dbReference type="EMBL" id="VWPL01000032">
    <property type="protein sequence ID" value="KAA5598120.1"/>
    <property type="molecule type" value="Genomic_DNA"/>
</dbReference>
<keyword evidence="2" id="KW-1185">Reference proteome</keyword>
<dbReference type="RefSeq" id="WP_150098454.1">
    <property type="nucleotide sequence ID" value="NZ_VWPL01000032.1"/>
</dbReference>